<evidence type="ECO:0000313" key="10">
    <source>
        <dbReference type="EMBL" id="VAY87260.1"/>
    </source>
</evidence>
<keyword evidence="5" id="KW-0862">Zinc</keyword>
<comment type="catalytic activity">
    <reaction evidence="9">
        <text>7-carboxy-7-carbaguanine + NH4(+) + 2 ATP = 7-cyano-7-carbaguanine + 2 AMP + 2 diphosphate + 2 H(+)</text>
        <dbReference type="Rhea" id="RHEA:27982"/>
        <dbReference type="ChEBI" id="CHEBI:15378"/>
        <dbReference type="ChEBI" id="CHEBI:28938"/>
        <dbReference type="ChEBI" id="CHEBI:30616"/>
        <dbReference type="ChEBI" id="CHEBI:33019"/>
        <dbReference type="ChEBI" id="CHEBI:45075"/>
        <dbReference type="ChEBI" id="CHEBI:61036"/>
        <dbReference type="ChEBI" id="CHEBI:456215"/>
        <dbReference type="EC" id="6.3.4.20"/>
    </reaction>
</comment>
<evidence type="ECO:0000256" key="4">
    <source>
        <dbReference type="ARBA" id="ARBA00022741"/>
    </source>
</evidence>
<dbReference type="InterPro" id="IPR018317">
    <property type="entry name" value="QueC"/>
</dbReference>
<keyword evidence="3" id="KW-0479">Metal-binding</keyword>
<dbReference type="InterPro" id="IPR014729">
    <property type="entry name" value="Rossmann-like_a/b/a_fold"/>
</dbReference>
<evidence type="ECO:0000256" key="6">
    <source>
        <dbReference type="ARBA" id="ARBA00022840"/>
    </source>
</evidence>
<dbReference type="SUPFAM" id="SSF52402">
    <property type="entry name" value="Adenine nucleotide alpha hydrolases-like"/>
    <property type="match status" value="1"/>
</dbReference>
<dbReference type="Gene3D" id="3.40.50.620">
    <property type="entry name" value="HUPs"/>
    <property type="match status" value="1"/>
</dbReference>
<evidence type="ECO:0000256" key="9">
    <source>
        <dbReference type="ARBA" id="ARBA00047890"/>
    </source>
</evidence>
<evidence type="ECO:0000256" key="8">
    <source>
        <dbReference type="ARBA" id="ARBA00039149"/>
    </source>
</evidence>
<accession>A0A3B1DSS9</accession>
<dbReference type="PANTHER" id="PTHR42914">
    <property type="entry name" value="7-CYANO-7-DEAZAGUANINE SYNTHASE"/>
    <property type="match status" value="1"/>
</dbReference>
<keyword evidence="2" id="KW-0436">Ligase</keyword>
<sequence>MLSGGMDSTIAMRLAIEEYGSENIFAVSFDYGQRQAYELLCASKNTKKLGVCHKIMDIGFLNDISKGFCAITDKDVDMPKASDVVGNPQPITYIPNRNMILMSIASSYAEVIRASKVITGFQSQDSYGYHDTTKEFVDSINSSLCQNRTWKVEIIAPFVHLSKTQELKKLQEIDGNLDLLKNTITCYNPDYSDENNVKSCGKCPSCQERLTAFANIKSKDVIAYV</sequence>
<dbReference type="EMBL" id="UOYO01000021">
    <property type="protein sequence ID" value="VAY87260.1"/>
    <property type="molecule type" value="Genomic_DNA"/>
</dbReference>
<evidence type="ECO:0000256" key="1">
    <source>
        <dbReference type="ARBA" id="ARBA00005061"/>
    </source>
</evidence>
<dbReference type="NCBIfam" id="TIGR00364">
    <property type="entry name" value="7-cyano-7-deazaguanine synthase QueC"/>
    <property type="match status" value="1"/>
</dbReference>
<organism evidence="10">
    <name type="scientific">hydrothermal vent metagenome</name>
    <dbReference type="NCBI Taxonomy" id="652676"/>
    <lineage>
        <taxon>unclassified sequences</taxon>
        <taxon>metagenomes</taxon>
        <taxon>ecological metagenomes</taxon>
    </lineage>
</organism>
<dbReference type="EC" id="6.3.4.20" evidence="8"/>
<evidence type="ECO:0000256" key="2">
    <source>
        <dbReference type="ARBA" id="ARBA00022598"/>
    </source>
</evidence>
<dbReference type="PIRSF" id="PIRSF006293">
    <property type="entry name" value="ExsB"/>
    <property type="match status" value="1"/>
</dbReference>
<dbReference type="AlphaFoldDB" id="A0A3B1DSS9"/>
<dbReference type="PANTHER" id="PTHR42914:SF1">
    <property type="entry name" value="7-CYANO-7-DEAZAGUANINE SYNTHASE"/>
    <property type="match status" value="1"/>
</dbReference>
<protein>
    <recommendedName>
        <fullName evidence="8">7-cyano-7-deazaguanine synthase</fullName>
        <ecNumber evidence="8">6.3.4.20</ecNumber>
    </recommendedName>
</protein>
<reference evidence="10" key="1">
    <citation type="submission" date="2018-10" db="EMBL/GenBank/DDBJ databases">
        <authorList>
            <person name="Aoki K."/>
        </authorList>
    </citation>
    <scope>NUCLEOTIDE SEQUENCE</scope>
</reference>
<dbReference type="GO" id="GO:0016874">
    <property type="term" value="F:ligase activity"/>
    <property type="evidence" value="ECO:0007669"/>
    <property type="project" value="UniProtKB-KW"/>
</dbReference>
<dbReference type="Pfam" id="PF06508">
    <property type="entry name" value="QueC"/>
    <property type="match status" value="1"/>
</dbReference>
<dbReference type="GO" id="GO:0005524">
    <property type="term" value="F:ATP binding"/>
    <property type="evidence" value="ECO:0007669"/>
    <property type="project" value="UniProtKB-KW"/>
</dbReference>
<gene>
    <name evidence="10" type="ORF">MNB_ARC-1_817</name>
</gene>
<keyword evidence="6" id="KW-0067">ATP-binding</keyword>
<evidence type="ECO:0000256" key="7">
    <source>
        <dbReference type="ARBA" id="ARBA00037993"/>
    </source>
</evidence>
<comment type="pathway">
    <text evidence="1">Purine metabolism; 7-cyano-7-deazaguanine biosynthesis.</text>
</comment>
<proteinExistence type="inferred from homology"/>
<comment type="similarity">
    <text evidence="7">Belongs to the QueC family.</text>
</comment>
<dbReference type="GO" id="GO:0046872">
    <property type="term" value="F:metal ion binding"/>
    <property type="evidence" value="ECO:0007669"/>
    <property type="project" value="UniProtKB-KW"/>
</dbReference>
<keyword evidence="4" id="KW-0547">Nucleotide-binding</keyword>
<evidence type="ECO:0000256" key="5">
    <source>
        <dbReference type="ARBA" id="ARBA00022833"/>
    </source>
</evidence>
<dbReference type="CDD" id="cd01995">
    <property type="entry name" value="QueC-like"/>
    <property type="match status" value="1"/>
</dbReference>
<evidence type="ECO:0000256" key="3">
    <source>
        <dbReference type="ARBA" id="ARBA00022723"/>
    </source>
</evidence>
<name>A0A3B1DSS9_9ZZZZ</name>